<evidence type="ECO:0000256" key="11">
    <source>
        <dbReference type="SAM" id="MobiDB-lite"/>
    </source>
</evidence>
<protein>
    <submittedName>
        <fullName evidence="13">TonB-dependent receptor</fullName>
    </submittedName>
</protein>
<keyword evidence="6" id="KW-0408">Iron</keyword>
<keyword evidence="7" id="KW-0406">Ion transport</keyword>
<evidence type="ECO:0000256" key="10">
    <source>
        <dbReference type="ARBA" id="ARBA00023237"/>
    </source>
</evidence>
<dbReference type="Proteomes" id="UP001139451">
    <property type="component" value="Unassembled WGS sequence"/>
</dbReference>
<dbReference type="InterPro" id="IPR000531">
    <property type="entry name" value="Beta-barrel_TonB"/>
</dbReference>
<dbReference type="EMBL" id="JAMLDX010000007">
    <property type="protein sequence ID" value="MCP3730986.1"/>
    <property type="molecule type" value="Genomic_DNA"/>
</dbReference>
<evidence type="ECO:0000256" key="8">
    <source>
        <dbReference type="ARBA" id="ARBA00023077"/>
    </source>
</evidence>
<keyword evidence="3" id="KW-1134">Transmembrane beta strand</keyword>
<feature type="region of interest" description="Disordered" evidence="11">
    <location>
        <begin position="47"/>
        <end position="67"/>
    </location>
</feature>
<evidence type="ECO:0000313" key="14">
    <source>
        <dbReference type="Proteomes" id="UP001139451"/>
    </source>
</evidence>
<dbReference type="GO" id="GO:0006826">
    <property type="term" value="P:iron ion transport"/>
    <property type="evidence" value="ECO:0007669"/>
    <property type="project" value="UniProtKB-KW"/>
</dbReference>
<evidence type="ECO:0000256" key="3">
    <source>
        <dbReference type="ARBA" id="ARBA00022452"/>
    </source>
</evidence>
<keyword evidence="10" id="KW-0998">Cell outer membrane</keyword>
<reference evidence="13" key="1">
    <citation type="submission" date="2022-05" db="EMBL/GenBank/DDBJ databases">
        <title>Sphingomonas sp. strain MG17 Genome sequencing and assembly.</title>
        <authorList>
            <person name="Kim I."/>
        </authorList>
    </citation>
    <scope>NUCLEOTIDE SEQUENCE</scope>
    <source>
        <strain evidence="13">MG17</strain>
    </source>
</reference>
<dbReference type="SUPFAM" id="SSF56935">
    <property type="entry name" value="Porins"/>
    <property type="match status" value="1"/>
</dbReference>
<dbReference type="InterPro" id="IPR036942">
    <property type="entry name" value="Beta-barrel_TonB_sf"/>
</dbReference>
<evidence type="ECO:0000256" key="2">
    <source>
        <dbReference type="ARBA" id="ARBA00022448"/>
    </source>
</evidence>
<evidence type="ECO:0000313" key="13">
    <source>
        <dbReference type="EMBL" id="MCP3730986.1"/>
    </source>
</evidence>
<sequence length="243" mass="27078">MTIRVANAGKLVTKGFDAQLSAQLAKGLAHRRPRLYRCPLHQLQKRPMLSRPDQLRRRGLDSSGNRLPNAPEWKGVGDIRYEWAFTDGLNGNVQLGFSSQSSIEYFSNADPNGRQKGFTTFDIQVGLAGRESWQLSLFCRNCGDQRYVGAVGNYPLITTDYLQNYSYGAFRNIGASLDSNSRRIAGGDRSGFPPLSHASTGACLCHEAWRSVPEHRTPQTSASRSMTRADPVVRRRECEQVVL</sequence>
<keyword evidence="8" id="KW-0798">TonB box</keyword>
<evidence type="ECO:0000256" key="7">
    <source>
        <dbReference type="ARBA" id="ARBA00023065"/>
    </source>
</evidence>
<dbReference type="PANTHER" id="PTHR32552">
    <property type="entry name" value="FERRICHROME IRON RECEPTOR-RELATED"/>
    <property type="match status" value="1"/>
</dbReference>
<keyword evidence="5" id="KW-0812">Transmembrane</keyword>
<comment type="caution">
    <text evidence="13">The sequence shown here is derived from an EMBL/GenBank/DDBJ whole genome shotgun (WGS) entry which is preliminary data.</text>
</comment>
<feature type="domain" description="TonB-dependent receptor-like beta-barrel" evidence="12">
    <location>
        <begin position="5"/>
        <end position="141"/>
    </location>
</feature>
<keyword evidence="13" id="KW-0675">Receptor</keyword>
<keyword evidence="4" id="KW-0410">Iron transport</keyword>
<evidence type="ECO:0000256" key="5">
    <source>
        <dbReference type="ARBA" id="ARBA00022692"/>
    </source>
</evidence>
<evidence type="ECO:0000256" key="6">
    <source>
        <dbReference type="ARBA" id="ARBA00023004"/>
    </source>
</evidence>
<dbReference type="Gene3D" id="2.40.170.20">
    <property type="entry name" value="TonB-dependent receptor, beta-barrel domain"/>
    <property type="match status" value="1"/>
</dbReference>
<comment type="subcellular location">
    <subcellularLocation>
        <location evidence="1">Cell outer membrane</location>
        <topology evidence="1">Multi-pass membrane protein</topology>
    </subcellularLocation>
</comment>
<dbReference type="Pfam" id="PF00593">
    <property type="entry name" value="TonB_dep_Rec_b-barrel"/>
    <property type="match status" value="1"/>
</dbReference>
<keyword evidence="9" id="KW-0472">Membrane</keyword>
<dbReference type="RefSeq" id="WP_254293239.1">
    <property type="nucleotide sequence ID" value="NZ_JAMLDX010000007.1"/>
</dbReference>
<evidence type="ECO:0000259" key="12">
    <source>
        <dbReference type="Pfam" id="PF00593"/>
    </source>
</evidence>
<keyword evidence="14" id="KW-1185">Reference proteome</keyword>
<dbReference type="InterPro" id="IPR039426">
    <property type="entry name" value="TonB-dep_rcpt-like"/>
</dbReference>
<evidence type="ECO:0000256" key="9">
    <source>
        <dbReference type="ARBA" id="ARBA00023136"/>
    </source>
</evidence>
<evidence type="ECO:0000256" key="1">
    <source>
        <dbReference type="ARBA" id="ARBA00004571"/>
    </source>
</evidence>
<proteinExistence type="predicted"/>
<keyword evidence="2" id="KW-0813">Transport</keyword>
<evidence type="ECO:0000256" key="4">
    <source>
        <dbReference type="ARBA" id="ARBA00022496"/>
    </source>
</evidence>
<gene>
    <name evidence="13" type="ORF">M9978_11140</name>
</gene>
<dbReference type="GO" id="GO:0009279">
    <property type="term" value="C:cell outer membrane"/>
    <property type="evidence" value="ECO:0007669"/>
    <property type="project" value="UniProtKB-SubCell"/>
</dbReference>
<dbReference type="AlphaFoldDB" id="A0A9X2HM41"/>
<dbReference type="PANTHER" id="PTHR32552:SF81">
    <property type="entry name" value="TONB-DEPENDENT OUTER MEMBRANE RECEPTOR"/>
    <property type="match status" value="1"/>
</dbReference>
<accession>A0A9X2HM41</accession>
<organism evidence="13 14">
    <name type="scientific">Sphingomonas tagetis</name>
    <dbReference type="NCBI Taxonomy" id="2949092"/>
    <lineage>
        <taxon>Bacteria</taxon>
        <taxon>Pseudomonadati</taxon>
        <taxon>Pseudomonadota</taxon>
        <taxon>Alphaproteobacteria</taxon>
        <taxon>Sphingomonadales</taxon>
        <taxon>Sphingomonadaceae</taxon>
        <taxon>Sphingomonas</taxon>
    </lineage>
</organism>
<name>A0A9X2HM41_9SPHN</name>